<reference evidence="2" key="1">
    <citation type="submission" date="2021-01" db="UniProtKB">
        <authorList>
            <consortium name="EnsemblMetazoa"/>
        </authorList>
    </citation>
    <scope>IDENTIFICATION</scope>
</reference>
<dbReference type="GO" id="GO:0005829">
    <property type="term" value="C:cytosol"/>
    <property type="evidence" value="ECO:0007669"/>
    <property type="project" value="TreeGrafter"/>
</dbReference>
<dbReference type="PANTHER" id="PTHR15934:SF2">
    <property type="entry name" value="A-KINASE ANCHOR PROTEIN 7-LIKE PHOSPHOESTERASE DOMAIN-CONTAINING PROTEIN"/>
    <property type="match status" value="1"/>
</dbReference>
<dbReference type="AlphaFoldDB" id="A0A7M7KRS8"/>
<dbReference type="OrthoDB" id="277832at2759"/>
<dbReference type="InterPro" id="IPR052641">
    <property type="entry name" value="AKAP7_isoform_gamma"/>
</dbReference>
<dbReference type="GO" id="GO:0034237">
    <property type="term" value="F:protein kinase A regulatory subunit binding"/>
    <property type="evidence" value="ECO:0007669"/>
    <property type="project" value="TreeGrafter"/>
</dbReference>
<evidence type="ECO:0000259" key="1">
    <source>
        <dbReference type="Pfam" id="PF10469"/>
    </source>
</evidence>
<dbReference type="Proteomes" id="UP000594260">
    <property type="component" value="Unplaced"/>
</dbReference>
<dbReference type="SUPFAM" id="SSF55144">
    <property type="entry name" value="LigT-like"/>
    <property type="match status" value="1"/>
</dbReference>
<evidence type="ECO:0000313" key="2">
    <source>
        <dbReference type="EnsemblMetazoa" id="XP_022670759"/>
    </source>
</evidence>
<dbReference type="EnsemblMetazoa" id="XM_022815024">
    <property type="protein sequence ID" value="XP_022670759"/>
    <property type="gene ID" value="LOC111254319"/>
</dbReference>
<dbReference type="InterPro" id="IPR019510">
    <property type="entry name" value="AKAP7-like_phosphoesterase"/>
</dbReference>
<organism evidence="2 3">
    <name type="scientific">Varroa destructor</name>
    <name type="common">Honeybee mite</name>
    <dbReference type="NCBI Taxonomy" id="109461"/>
    <lineage>
        <taxon>Eukaryota</taxon>
        <taxon>Metazoa</taxon>
        <taxon>Ecdysozoa</taxon>
        <taxon>Arthropoda</taxon>
        <taxon>Chelicerata</taxon>
        <taxon>Arachnida</taxon>
        <taxon>Acari</taxon>
        <taxon>Parasitiformes</taxon>
        <taxon>Mesostigmata</taxon>
        <taxon>Gamasina</taxon>
        <taxon>Dermanyssoidea</taxon>
        <taxon>Varroidae</taxon>
        <taxon>Varroa</taxon>
    </lineage>
</organism>
<keyword evidence="3" id="KW-1185">Reference proteome</keyword>
<dbReference type="KEGG" id="vde:111254319"/>
<dbReference type="InParanoid" id="A0A7M7KRS8"/>
<sequence>MSRYAEHDDWRGECLEASARKSSTLYDRHEIKYRPYTKVFIGCQIDDPAIRDRIFKLQQRLIQGTPSARRFLQPLCQLHLTVCTARIDENQRAKISSSVMNEAARTCIPDILFCPDASLRLRGLGQFDDHRVIYVKVDPLNFDLYKLNRSFAELFGKTSYSLSEYDSYTPHITIFQIRGRLDDRRCIRQTYKQLSEEDIDFGVQRIKNIQLLDILLPKNDCE</sequence>
<dbReference type="PANTHER" id="PTHR15934">
    <property type="entry name" value="RNA 2',3'-CYCLIC PHOSPHODIESTERASE"/>
    <property type="match status" value="1"/>
</dbReference>
<dbReference type="GO" id="GO:0010738">
    <property type="term" value="P:regulation of protein kinase A signaling"/>
    <property type="evidence" value="ECO:0007669"/>
    <property type="project" value="TreeGrafter"/>
</dbReference>
<accession>A0A7M7KRS8</accession>
<dbReference type="Gene3D" id="3.90.1140.10">
    <property type="entry name" value="Cyclic phosphodiesterase"/>
    <property type="match status" value="1"/>
</dbReference>
<dbReference type="RefSeq" id="XP_022670759.1">
    <property type="nucleotide sequence ID" value="XM_022815024.1"/>
</dbReference>
<feature type="domain" description="A-kinase anchor protein 7-like phosphoesterase" evidence="1">
    <location>
        <begin position="40"/>
        <end position="214"/>
    </location>
</feature>
<dbReference type="InterPro" id="IPR009097">
    <property type="entry name" value="Cyclic_Pdiesterase"/>
</dbReference>
<proteinExistence type="predicted"/>
<name>A0A7M7KRS8_VARDE</name>
<dbReference type="GeneID" id="111254319"/>
<dbReference type="Pfam" id="PF10469">
    <property type="entry name" value="AKAP7_NLS"/>
    <property type="match status" value="1"/>
</dbReference>
<evidence type="ECO:0000313" key="3">
    <source>
        <dbReference type="Proteomes" id="UP000594260"/>
    </source>
</evidence>
<protein>
    <recommendedName>
        <fullName evidence="1">A-kinase anchor protein 7-like phosphoesterase domain-containing protein</fullName>
    </recommendedName>
</protein>